<organism evidence="2 3">
    <name type="scientific">Dioscorea zingiberensis</name>
    <dbReference type="NCBI Taxonomy" id="325984"/>
    <lineage>
        <taxon>Eukaryota</taxon>
        <taxon>Viridiplantae</taxon>
        <taxon>Streptophyta</taxon>
        <taxon>Embryophyta</taxon>
        <taxon>Tracheophyta</taxon>
        <taxon>Spermatophyta</taxon>
        <taxon>Magnoliopsida</taxon>
        <taxon>Liliopsida</taxon>
        <taxon>Dioscoreales</taxon>
        <taxon>Dioscoreaceae</taxon>
        <taxon>Dioscorea</taxon>
    </lineage>
</organism>
<keyword evidence="1" id="KW-0812">Transmembrane</keyword>
<keyword evidence="1" id="KW-0472">Membrane</keyword>
<name>A0A9D5HQH4_9LILI</name>
<proteinExistence type="predicted"/>
<dbReference type="AlphaFoldDB" id="A0A9D5HQH4"/>
<evidence type="ECO:0000256" key="1">
    <source>
        <dbReference type="SAM" id="Phobius"/>
    </source>
</evidence>
<accession>A0A9D5HQH4</accession>
<keyword evidence="1" id="KW-1133">Transmembrane helix</keyword>
<feature type="transmembrane region" description="Helical" evidence="1">
    <location>
        <begin position="166"/>
        <end position="184"/>
    </location>
</feature>
<sequence length="244" mass="26158">MSWIVVSVDSAALVTEEDATCLRLPQHQESHEATATSTENASGIEPIIASRSICEPPKHEAGYESITHGASSLETLTNSEPNAPHVKASTASATHTSINPAVQTAPRINPRKDQSIFTAKKISHSISVSENLRLLCAVTIGLLVVLQYHNYAFAGKFVSSIINFRPLILVLLTDATIVLGRVLLTKDNSNDNERTKKVETGTTNSLSIALEVGLTLQKGLMAVTMDCSICAVIMICAFVFKGTL</sequence>
<dbReference type="PANTHER" id="PTHR35469:SF4">
    <property type="entry name" value="TRANSMEMBRANE PROTEIN"/>
    <property type="match status" value="1"/>
</dbReference>
<keyword evidence="3" id="KW-1185">Reference proteome</keyword>
<dbReference type="PANTHER" id="PTHR35469">
    <property type="entry name" value="TRANSMEMBRANE PROTEIN"/>
    <property type="match status" value="1"/>
</dbReference>
<gene>
    <name evidence="2" type="ORF">J5N97_003856</name>
</gene>
<evidence type="ECO:0000313" key="2">
    <source>
        <dbReference type="EMBL" id="KAJ0985500.1"/>
    </source>
</evidence>
<reference evidence="2" key="2">
    <citation type="journal article" date="2022" name="Hortic Res">
        <title>The genome of Dioscorea zingiberensis sheds light on the biosynthesis, origin and evolution of the medicinally important diosgenin saponins.</title>
        <authorList>
            <person name="Li Y."/>
            <person name="Tan C."/>
            <person name="Li Z."/>
            <person name="Guo J."/>
            <person name="Li S."/>
            <person name="Chen X."/>
            <person name="Wang C."/>
            <person name="Dai X."/>
            <person name="Yang H."/>
            <person name="Song W."/>
            <person name="Hou L."/>
            <person name="Xu J."/>
            <person name="Tong Z."/>
            <person name="Xu A."/>
            <person name="Yuan X."/>
            <person name="Wang W."/>
            <person name="Yang Q."/>
            <person name="Chen L."/>
            <person name="Sun Z."/>
            <person name="Wang K."/>
            <person name="Pan B."/>
            <person name="Chen J."/>
            <person name="Bao Y."/>
            <person name="Liu F."/>
            <person name="Qi X."/>
            <person name="Gang D.R."/>
            <person name="Wen J."/>
            <person name="Li J."/>
        </authorList>
    </citation>
    <scope>NUCLEOTIDE SEQUENCE</scope>
    <source>
        <strain evidence="2">Dzin_1.0</strain>
    </source>
</reference>
<dbReference type="EMBL" id="JAGGNH010000001">
    <property type="protein sequence ID" value="KAJ0985500.1"/>
    <property type="molecule type" value="Genomic_DNA"/>
</dbReference>
<dbReference type="Proteomes" id="UP001085076">
    <property type="component" value="Miscellaneous, Linkage group lg01"/>
</dbReference>
<evidence type="ECO:0000313" key="3">
    <source>
        <dbReference type="Proteomes" id="UP001085076"/>
    </source>
</evidence>
<comment type="caution">
    <text evidence="2">The sequence shown here is derived from an EMBL/GenBank/DDBJ whole genome shotgun (WGS) entry which is preliminary data.</text>
</comment>
<protein>
    <submittedName>
        <fullName evidence="2">Uncharacterized protein</fullName>
    </submittedName>
</protein>
<feature type="transmembrane region" description="Helical" evidence="1">
    <location>
        <begin position="220"/>
        <end position="240"/>
    </location>
</feature>
<dbReference type="OrthoDB" id="1922492at2759"/>
<reference evidence="2" key="1">
    <citation type="submission" date="2021-03" db="EMBL/GenBank/DDBJ databases">
        <authorList>
            <person name="Li Z."/>
            <person name="Yang C."/>
        </authorList>
    </citation>
    <scope>NUCLEOTIDE SEQUENCE</scope>
    <source>
        <strain evidence="2">Dzin_1.0</strain>
        <tissue evidence="2">Leaf</tissue>
    </source>
</reference>